<dbReference type="Pfam" id="PF13439">
    <property type="entry name" value="Glyco_transf_4"/>
    <property type="match status" value="1"/>
</dbReference>
<dbReference type="Proteomes" id="UP000268857">
    <property type="component" value="Unassembled WGS sequence"/>
</dbReference>
<feature type="domain" description="Glycosyl transferase family 1" evidence="1">
    <location>
        <begin position="211"/>
        <end position="367"/>
    </location>
</feature>
<keyword evidence="3" id="KW-0808">Transferase</keyword>
<keyword evidence="4" id="KW-1185">Reference proteome</keyword>
<dbReference type="InterPro" id="IPR050194">
    <property type="entry name" value="Glycosyltransferase_grp1"/>
</dbReference>
<evidence type="ECO:0000313" key="4">
    <source>
        <dbReference type="Proteomes" id="UP000268857"/>
    </source>
</evidence>
<organism evidence="3 4">
    <name type="scientific">Chlorogloeopsis fritschii PCC 6912</name>
    <dbReference type="NCBI Taxonomy" id="211165"/>
    <lineage>
        <taxon>Bacteria</taxon>
        <taxon>Bacillati</taxon>
        <taxon>Cyanobacteriota</taxon>
        <taxon>Cyanophyceae</taxon>
        <taxon>Nostocales</taxon>
        <taxon>Chlorogloeopsidaceae</taxon>
        <taxon>Chlorogloeopsis</taxon>
    </lineage>
</organism>
<sequence length="403" mass="45380">MAKIVNYRIAHLSKYYPPDRGGIETHVQTLAQTQAALGAEVQVFCVNGFDEQGRVSTKTKTVFEMDGNVKVTRIGRLFSLARCDVCFGLCQELRRLINESKPTIFHLHTPNPTMLMALTMLDRNIPLVITHHSDVIKQKFLKYALRPFEYLVYTRSSQILTDSLQYIQGSKFLQFYHHKLSDLPLGLNLGIYSNPNQKAFDFSHSFKDKYGETIWLGVGRLVYYKAFHIAIQALTLVPGKLVVIGVGPLEAQLKALAQKLGVENRIVWLGRVNEDELVGAYHAATALWFPSNLRSEGFGLVQVEAMASGCPVINANIPGSGVPWVSRDEKEGLTVPINDPFALARAAKRLLSEPNLRDRLVKASRKRAEYFNHMNMAQRSFEVYDKVLSQERSYGVIPKPVDL</sequence>
<dbReference type="GO" id="GO:0016757">
    <property type="term" value="F:glycosyltransferase activity"/>
    <property type="evidence" value="ECO:0007669"/>
    <property type="project" value="InterPro"/>
</dbReference>
<feature type="domain" description="Glycosyltransferase subfamily 4-like N-terminal" evidence="2">
    <location>
        <begin position="21"/>
        <end position="161"/>
    </location>
</feature>
<protein>
    <submittedName>
        <fullName evidence="3">Glycosyl transferase</fullName>
    </submittedName>
</protein>
<comment type="caution">
    <text evidence="3">The sequence shown here is derived from an EMBL/GenBank/DDBJ whole genome shotgun (WGS) entry which is preliminary data.</text>
</comment>
<dbReference type="EMBL" id="RSCJ01000012">
    <property type="protein sequence ID" value="RUR79689.1"/>
    <property type="molecule type" value="Genomic_DNA"/>
</dbReference>
<dbReference type="AlphaFoldDB" id="A0A433NCD9"/>
<dbReference type="OrthoDB" id="9787617at2"/>
<evidence type="ECO:0000259" key="2">
    <source>
        <dbReference type="Pfam" id="PF13439"/>
    </source>
</evidence>
<dbReference type="InterPro" id="IPR028098">
    <property type="entry name" value="Glyco_trans_4-like_N"/>
</dbReference>
<dbReference type="Pfam" id="PF00534">
    <property type="entry name" value="Glycos_transf_1"/>
    <property type="match status" value="1"/>
</dbReference>
<evidence type="ECO:0000259" key="1">
    <source>
        <dbReference type="Pfam" id="PF00534"/>
    </source>
</evidence>
<proteinExistence type="predicted"/>
<dbReference type="STRING" id="211165.GCA_000317285_01547"/>
<dbReference type="InterPro" id="IPR001296">
    <property type="entry name" value="Glyco_trans_1"/>
</dbReference>
<dbReference type="RefSeq" id="WP_016877371.1">
    <property type="nucleotide sequence ID" value="NZ_AJLN01000051.1"/>
</dbReference>
<reference evidence="3 4" key="1">
    <citation type="journal article" date="2019" name="Genome Biol. Evol.">
        <title>Day and night: Metabolic profiles and evolutionary relationships of six axenic non-marine cyanobacteria.</title>
        <authorList>
            <person name="Will S.E."/>
            <person name="Henke P."/>
            <person name="Boedeker C."/>
            <person name="Huang S."/>
            <person name="Brinkmann H."/>
            <person name="Rohde M."/>
            <person name="Jarek M."/>
            <person name="Friedl T."/>
            <person name="Seufert S."/>
            <person name="Schumacher M."/>
            <person name="Overmann J."/>
            <person name="Neumann-Schaal M."/>
            <person name="Petersen J."/>
        </authorList>
    </citation>
    <scope>NUCLEOTIDE SEQUENCE [LARGE SCALE GENOMIC DNA]</scope>
    <source>
        <strain evidence="3 4">PCC 6912</strain>
    </source>
</reference>
<name>A0A433NCD9_CHLFR</name>
<gene>
    <name evidence="3" type="ORF">PCC6912_32250</name>
</gene>
<dbReference type="PANTHER" id="PTHR45947">
    <property type="entry name" value="SULFOQUINOVOSYL TRANSFERASE SQD2"/>
    <property type="match status" value="1"/>
</dbReference>
<dbReference type="SUPFAM" id="SSF53756">
    <property type="entry name" value="UDP-Glycosyltransferase/glycogen phosphorylase"/>
    <property type="match status" value="1"/>
</dbReference>
<evidence type="ECO:0000313" key="3">
    <source>
        <dbReference type="EMBL" id="RUR79689.1"/>
    </source>
</evidence>
<dbReference type="PANTHER" id="PTHR45947:SF3">
    <property type="entry name" value="SULFOQUINOVOSYL TRANSFERASE SQD2"/>
    <property type="match status" value="1"/>
</dbReference>
<dbReference type="Gene3D" id="3.40.50.2000">
    <property type="entry name" value="Glycogen Phosphorylase B"/>
    <property type="match status" value="2"/>
</dbReference>
<accession>A0A433NCD9</accession>